<keyword evidence="2 7" id="KW-0732">Signal</keyword>
<evidence type="ECO:0000256" key="4">
    <source>
        <dbReference type="ARBA" id="ARBA00023237"/>
    </source>
</evidence>
<comment type="function">
    <text evidence="7">Murein-degrading enzyme that degrades murein glycan strands and insoluble, high-molecular weight murein sacculi, with the concomitant formation of a 1,6-anhydromuramoyl product. Lytic transglycosylases (LTs) play an integral role in the metabolism of the peptidoglycan (PG) sacculus. Their lytic action creates space within the PG sacculus to allow for its expansion as well as for the insertion of various structures such as secretion systems and flagella.</text>
</comment>
<comment type="caution">
    <text evidence="9">The sequence shown here is derived from an EMBL/GenBank/DDBJ whole genome shotgun (WGS) entry which is preliminary data.</text>
</comment>
<feature type="domain" description="Solute-binding protein family 3/N-terminal" evidence="8">
    <location>
        <begin position="42"/>
        <end position="265"/>
    </location>
</feature>
<comment type="caution">
    <text evidence="7">Lacks conserved residue(s) required for the propagation of feature annotation.</text>
</comment>
<dbReference type="EC" id="4.2.2.n1" evidence="7"/>
<comment type="subcellular location">
    <subcellularLocation>
        <location evidence="7">Cell outer membrane</location>
        <topology evidence="7">Peripheral membrane protein</topology>
    </subcellularLocation>
    <text evidence="7">Attached to the inner leaflet of the outer membrane.</text>
</comment>
<dbReference type="GO" id="GO:0016829">
    <property type="term" value="F:lyase activity"/>
    <property type="evidence" value="ECO:0007669"/>
    <property type="project" value="UniProtKB-KW"/>
</dbReference>
<evidence type="ECO:0000313" key="9">
    <source>
        <dbReference type="EMBL" id="MEE2525636.1"/>
    </source>
</evidence>
<dbReference type="SUPFAM" id="SSF53850">
    <property type="entry name" value="Periplasmic binding protein-like II"/>
    <property type="match status" value="1"/>
</dbReference>
<keyword evidence="5 7" id="KW-0456">Lyase</keyword>
<dbReference type="Pfam" id="PF00497">
    <property type="entry name" value="SBP_bac_3"/>
    <property type="match status" value="1"/>
</dbReference>
<feature type="region of interest" description="LT domain" evidence="7">
    <location>
        <begin position="266"/>
        <end position="454"/>
    </location>
</feature>
<dbReference type="HAMAP" id="MF_02016">
    <property type="entry name" value="MltF"/>
    <property type="match status" value="1"/>
</dbReference>
<organism evidence="9 10">
    <name type="scientific">Hyphobacterium lacteum</name>
    <dbReference type="NCBI Taxonomy" id="3116575"/>
    <lineage>
        <taxon>Bacteria</taxon>
        <taxon>Pseudomonadati</taxon>
        <taxon>Pseudomonadota</taxon>
        <taxon>Alphaproteobacteria</taxon>
        <taxon>Maricaulales</taxon>
        <taxon>Maricaulaceae</taxon>
        <taxon>Hyphobacterium</taxon>
    </lineage>
</organism>
<proteinExistence type="inferred from homology"/>
<comment type="catalytic activity">
    <reaction evidence="7">
        <text>Exolytic cleavage of the (1-&gt;4)-beta-glycosidic linkage between N-acetylmuramic acid (MurNAc) and N-acetylglucosamine (GlcNAc) residues in peptidoglycan, from either the reducing or the non-reducing ends of the peptidoglycan chains, with concomitant formation of a 1,6-anhydrobond in the MurNAc residue.</text>
        <dbReference type="EC" id="4.2.2.n1"/>
    </reaction>
</comment>
<keyword evidence="6 7" id="KW-0961">Cell wall biogenesis/degradation</keyword>
<dbReference type="SMART" id="SM00062">
    <property type="entry name" value="PBPb"/>
    <property type="match status" value="1"/>
</dbReference>
<dbReference type="Gene3D" id="3.40.190.10">
    <property type="entry name" value="Periplasmic binding protein-like II"/>
    <property type="match status" value="2"/>
</dbReference>
<dbReference type="NCBIfam" id="NF008112">
    <property type="entry name" value="PRK10859.1"/>
    <property type="match status" value="1"/>
</dbReference>
<evidence type="ECO:0000256" key="6">
    <source>
        <dbReference type="ARBA" id="ARBA00023316"/>
    </source>
</evidence>
<comment type="domain">
    <text evidence="7">The N-terminal domain does not have lytic activity and probably modulates enzymatic activity. The C-terminal domain is the catalytic active domain.</text>
</comment>
<evidence type="ECO:0000256" key="3">
    <source>
        <dbReference type="ARBA" id="ARBA00023136"/>
    </source>
</evidence>
<comment type="similarity">
    <text evidence="7">In the N-terminal section; belongs to the bacterial solute-binding protein 3 family.</text>
</comment>
<evidence type="ECO:0000256" key="5">
    <source>
        <dbReference type="ARBA" id="ARBA00023239"/>
    </source>
</evidence>
<protein>
    <recommendedName>
        <fullName evidence="7">Membrane-bound lytic murein transglycosylase F</fullName>
        <ecNumber evidence="7">4.2.2.n1</ecNumber>
    </recommendedName>
    <alternativeName>
        <fullName evidence="7">Murein lyase F</fullName>
    </alternativeName>
</protein>
<keyword evidence="4 7" id="KW-0998">Cell outer membrane</keyword>
<dbReference type="Gene3D" id="1.10.530.10">
    <property type="match status" value="1"/>
</dbReference>
<evidence type="ECO:0000256" key="7">
    <source>
        <dbReference type="HAMAP-Rule" id="MF_02016"/>
    </source>
</evidence>
<dbReference type="InterPro" id="IPR001638">
    <property type="entry name" value="Solute-binding_3/MltF_N"/>
</dbReference>
<dbReference type="Proteomes" id="UP001354971">
    <property type="component" value="Unassembled WGS sequence"/>
</dbReference>
<accession>A0ABU7LNZ8</accession>
<dbReference type="RefSeq" id="WP_330198295.1">
    <property type="nucleotide sequence ID" value="NZ_JAZDRP010000002.1"/>
</dbReference>
<evidence type="ECO:0000256" key="2">
    <source>
        <dbReference type="ARBA" id="ARBA00022729"/>
    </source>
</evidence>
<comment type="similarity">
    <text evidence="7">In the C-terminal section; belongs to the transglycosylase Slt family.</text>
</comment>
<sequence length="454" mass="50681">MTRTNLQTWTGLAIAASALVLVQCSGPAEEETSFETLVESGELVVLTLDGPTIHERRDGAAEGFEVDLVSAFADEYGLSVRFRVMRDIGALIDALENGEGHLAAANLTINEARAGRITFGPAYKNVRERLVCRRGGESASTVEDLAGLRLAVVEDSSYADTLRQLQQAHPGIEFDERPAGSAMPLLEAVDQGSIDCTIADSHLVTFARRRHPELITPLNLSEESALAWAHSGRVEGLAEALDSWFAEAHAFGLIEEIEEDWFGDFGAFDYVETARFVRRVDNRLPRFRNYFRDAAEDTPFDWELLAAQAYQESHWDPDAESPTGVRGLMMLTLPTAERVGVTDRLDPRQSVEGGAAYLADLYDRLPDGIEGDDRLWFALAAYNVGMGHIYDARLLAERQGRDKNSWEVMEEVLPLLTRPEYYSTVRYGYARGHEPVRYVERVRTYRAMLEANLR</sequence>
<feature type="active site" evidence="7">
    <location>
        <position position="312"/>
    </location>
</feature>
<dbReference type="PANTHER" id="PTHR35936">
    <property type="entry name" value="MEMBRANE-BOUND LYTIC MUREIN TRANSGLYCOSYLASE F"/>
    <property type="match status" value="1"/>
</dbReference>
<dbReference type="CDD" id="cd01009">
    <property type="entry name" value="PBP2_YfhD_N"/>
    <property type="match status" value="1"/>
</dbReference>
<name>A0ABU7LNZ8_9PROT</name>
<dbReference type="InterPro" id="IPR008258">
    <property type="entry name" value="Transglycosylase_SLT_dom_1"/>
</dbReference>
<reference evidence="9 10" key="1">
    <citation type="submission" date="2024-01" db="EMBL/GenBank/DDBJ databases">
        <title>Hyphobacterium bacterium isolated from marine sediment.</title>
        <authorList>
            <person name="Zhao S."/>
        </authorList>
    </citation>
    <scope>NUCLEOTIDE SEQUENCE [LARGE SCALE GENOMIC DNA]</scope>
    <source>
        <strain evidence="10">HN65</strain>
    </source>
</reference>
<dbReference type="EMBL" id="JAZDRP010000002">
    <property type="protein sequence ID" value="MEE2525636.1"/>
    <property type="molecule type" value="Genomic_DNA"/>
</dbReference>
<dbReference type="PANTHER" id="PTHR35936:SF32">
    <property type="entry name" value="MEMBRANE-BOUND LYTIC MUREIN TRANSGLYCOSYLASE F"/>
    <property type="match status" value="1"/>
</dbReference>
<evidence type="ECO:0000259" key="8">
    <source>
        <dbReference type="SMART" id="SM00062"/>
    </source>
</evidence>
<dbReference type="InterPro" id="IPR023346">
    <property type="entry name" value="Lysozyme-like_dom_sf"/>
</dbReference>
<dbReference type="SUPFAM" id="SSF53955">
    <property type="entry name" value="Lysozyme-like"/>
    <property type="match status" value="1"/>
</dbReference>
<keyword evidence="3 7" id="KW-0472">Membrane</keyword>
<keyword evidence="10" id="KW-1185">Reference proteome</keyword>
<evidence type="ECO:0000313" key="10">
    <source>
        <dbReference type="Proteomes" id="UP001354971"/>
    </source>
</evidence>
<gene>
    <name evidence="7 9" type="primary">mltF</name>
    <name evidence="9" type="ORF">V0U79_04600</name>
</gene>
<comment type="similarity">
    <text evidence="1">Belongs to the virb1 family.</text>
</comment>
<dbReference type="CDD" id="cd13403">
    <property type="entry name" value="MLTF-like"/>
    <property type="match status" value="1"/>
</dbReference>
<dbReference type="Pfam" id="PF01464">
    <property type="entry name" value="SLT"/>
    <property type="match status" value="1"/>
</dbReference>
<dbReference type="InterPro" id="IPR023703">
    <property type="entry name" value="MltF"/>
</dbReference>
<evidence type="ECO:0000256" key="1">
    <source>
        <dbReference type="ARBA" id="ARBA00009387"/>
    </source>
</evidence>